<dbReference type="HAMAP" id="MF_00094">
    <property type="entry name" value="Rel_fac_2"/>
    <property type="match status" value="1"/>
</dbReference>
<dbReference type="SMART" id="SM00937">
    <property type="entry name" value="PCRF"/>
    <property type="match status" value="1"/>
</dbReference>
<proteinExistence type="inferred from homology"/>
<dbReference type="Gene3D" id="3.30.160.20">
    <property type="match status" value="1"/>
</dbReference>
<dbReference type="Gene3D" id="1.20.58.410">
    <property type="entry name" value="Release factor"/>
    <property type="match status" value="1"/>
</dbReference>
<keyword evidence="3 4" id="KW-0648">Protein biosynthesis</keyword>
<gene>
    <name evidence="4 8" type="primary">prfB</name>
    <name evidence="8" type="ORF">ENW48_05085</name>
</gene>
<feature type="modified residue" description="N5-methylglutamine" evidence="4">
    <location>
        <position position="253"/>
    </location>
</feature>
<dbReference type="PROSITE" id="PS00745">
    <property type="entry name" value="RF_PROK_I"/>
    <property type="match status" value="1"/>
</dbReference>
<evidence type="ECO:0000313" key="8">
    <source>
        <dbReference type="EMBL" id="HGZ11570.1"/>
    </source>
</evidence>
<comment type="subcellular location">
    <subcellularLocation>
        <location evidence="4">Cytoplasm</location>
    </subcellularLocation>
</comment>
<evidence type="ECO:0000256" key="1">
    <source>
        <dbReference type="ARBA" id="ARBA00010835"/>
    </source>
</evidence>
<evidence type="ECO:0000256" key="5">
    <source>
        <dbReference type="NCBIfam" id="TIGR00020"/>
    </source>
</evidence>
<dbReference type="Pfam" id="PF00472">
    <property type="entry name" value="RF-1"/>
    <property type="match status" value="1"/>
</dbReference>
<feature type="domain" description="Prokaryotic-type class I peptide chain release factors" evidence="7">
    <location>
        <begin position="246"/>
        <end position="262"/>
    </location>
</feature>
<protein>
    <recommendedName>
        <fullName evidence="4 5">Peptide chain release factor 2</fullName>
        <shortName evidence="4">RF-2</shortName>
    </recommendedName>
</protein>
<evidence type="ECO:0000256" key="2">
    <source>
        <dbReference type="ARBA" id="ARBA00022481"/>
    </source>
</evidence>
<evidence type="ECO:0000256" key="4">
    <source>
        <dbReference type="HAMAP-Rule" id="MF_00094"/>
    </source>
</evidence>
<keyword evidence="6" id="KW-0175">Coiled coil</keyword>
<dbReference type="InterPro" id="IPR004374">
    <property type="entry name" value="PrfB"/>
</dbReference>
<dbReference type="PANTHER" id="PTHR43116">
    <property type="entry name" value="PEPTIDE CHAIN RELEASE FACTOR 2"/>
    <property type="match status" value="1"/>
</dbReference>
<comment type="similarity">
    <text evidence="1 4">Belongs to the prokaryotic/mitochondrial release factor family.</text>
</comment>
<name>A0A7C5ALC3_9BACT</name>
<feature type="coiled-coil region" evidence="6">
    <location>
        <begin position="289"/>
        <end position="317"/>
    </location>
</feature>
<dbReference type="NCBIfam" id="TIGR00020">
    <property type="entry name" value="prfB"/>
    <property type="match status" value="1"/>
</dbReference>
<comment type="PTM">
    <text evidence="4">Methylated by PrmC. Methylation increases the termination efficiency of RF2.</text>
</comment>
<organism evidence="8">
    <name type="scientific">Desulfobacca acetoxidans</name>
    <dbReference type="NCBI Taxonomy" id="60893"/>
    <lineage>
        <taxon>Bacteria</taxon>
        <taxon>Pseudomonadati</taxon>
        <taxon>Thermodesulfobacteriota</taxon>
        <taxon>Desulfobaccia</taxon>
        <taxon>Desulfobaccales</taxon>
        <taxon>Desulfobaccaceae</taxon>
        <taxon>Desulfobacca</taxon>
    </lineage>
</organism>
<sequence>MLEFYGEYHTRLKEYQERLKALRGFLELEKKEARLAELDRIMGEPGFWEDARKAAEVQKERTRLMNALEDYERRARQLEDLEVLLELAREEDDVQAFKEVAEGLKDLDRDFREWQLKLLMGEEEDQNNAIITIHAGAGGTEAQDWAAMLLRMYLRYAERKGYRTETIDLLEGDEAGIKSVTFSVNGPYAYGHLKSETGIHRLVRISPFDASGRRHTSFAAVQVLPEVDDRIHIEILDKDLRVDTFRASGPGGQHVNKTSSAVRLTHIPTGIVVVSQSERSQHRNRELAMKVLRARLYELERRKREEKKQEIQESQKEIAWGSQIRSYVLQPYRLVKDHRTRHEEGNVEQVLDGELDGFVEAYLLKPDEGHQDSD</sequence>
<dbReference type="InterPro" id="IPR000352">
    <property type="entry name" value="Pep_chain_release_fac_I"/>
</dbReference>
<reference evidence="8" key="1">
    <citation type="journal article" date="2020" name="mSystems">
        <title>Genome- and Community-Level Interaction Insights into Carbon Utilization and Element Cycling Functions of Hydrothermarchaeota in Hydrothermal Sediment.</title>
        <authorList>
            <person name="Zhou Z."/>
            <person name="Liu Y."/>
            <person name="Xu W."/>
            <person name="Pan J."/>
            <person name="Luo Z.H."/>
            <person name="Li M."/>
        </authorList>
    </citation>
    <scope>NUCLEOTIDE SEQUENCE [LARGE SCALE GENOMIC DNA]</scope>
    <source>
        <strain evidence="8">SpSt-853</strain>
    </source>
</reference>
<evidence type="ECO:0000256" key="3">
    <source>
        <dbReference type="ARBA" id="ARBA00022917"/>
    </source>
</evidence>
<keyword evidence="4" id="KW-0963">Cytoplasm</keyword>
<dbReference type="AlphaFoldDB" id="A0A7C5ALC3"/>
<evidence type="ECO:0000256" key="6">
    <source>
        <dbReference type="SAM" id="Coils"/>
    </source>
</evidence>
<dbReference type="InterPro" id="IPR005139">
    <property type="entry name" value="PCRF"/>
</dbReference>
<keyword evidence="2 4" id="KW-0488">Methylation</keyword>
<dbReference type="SUPFAM" id="SSF75620">
    <property type="entry name" value="Release factor"/>
    <property type="match status" value="1"/>
</dbReference>
<dbReference type="InterPro" id="IPR045853">
    <property type="entry name" value="Pep_chain_release_fac_I_sf"/>
</dbReference>
<feature type="coiled-coil region" evidence="6">
    <location>
        <begin position="12"/>
        <end position="107"/>
    </location>
</feature>
<dbReference type="GO" id="GO:0016149">
    <property type="term" value="F:translation release factor activity, codon specific"/>
    <property type="evidence" value="ECO:0007669"/>
    <property type="project" value="UniProtKB-UniRule"/>
</dbReference>
<dbReference type="EMBL" id="DTKJ01000039">
    <property type="protein sequence ID" value="HGZ11570.1"/>
    <property type="molecule type" value="Genomic_DNA"/>
</dbReference>
<dbReference type="GO" id="GO:0005737">
    <property type="term" value="C:cytoplasm"/>
    <property type="evidence" value="ECO:0007669"/>
    <property type="project" value="UniProtKB-SubCell"/>
</dbReference>
<accession>A0A7C5ALC3</accession>
<dbReference type="Pfam" id="PF03462">
    <property type="entry name" value="PCRF"/>
    <property type="match status" value="1"/>
</dbReference>
<comment type="function">
    <text evidence="4">Peptide chain release factor 2 directs the termination of translation in response to the peptide chain termination codons UGA and UAA.</text>
</comment>
<dbReference type="Gene3D" id="3.30.70.1660">
    <property type="match status" value="1"/>
</dbReference>
<dbReference type="PANTHER" id="PTHR43116:SF3">
    <property type="entry name" value="CLASS I PEPTIDE CHAIN RELEASE FACTOR"/>
    <property type="match status" value="1"/>
</dbReference>
<comment type="caution">
    <text evidence="8">The sequence shown here is derived from an EMBL/GenBank/DDBJ whole genome shotgun (WGS) entry which is preliminary data.</text>
</comment>
<dbReference type="FunFam" id="3.30.160.20:FF:000010">
    <property type="entry name" value="Peptide chain release factor 2"/>
    <property type="match status" value="1"/>
</dbReference>
<evidence type="ECO:0000259" key="7">
    <source>
        <dbReference type="PROSITE" id="PS00745"/>
    </source>
</evidence>